<dbReference type="Proteomes" id="UP000031036">
    <property type="component" value="Unassembled WGS sequence"/>
</dbReference>
<evidence type="ECO:0000313" key="2">
    <source>
        <dbReference type="Proteomes" id="UP000031036"/>
    </source>
</evidence>
<keyword evidence="2" id="KW-1185">Reference proteome</keyword>
<evidence type="ECO:0000313" key="1">
    <source>
        <dbReference type="EMBL" id="KHN73935.1"/>
    </source>
</evidence>
<protein>
    <submittedName>
        <fullName evidence="1">Uncharacterized protein</fullName>
    </submittedName>
</protein>
<name>A0A0B2UYK0_TOXCA</name>
<organism evidence="1 2">
    <name type="scientific">Toxocara canis</name>
    <name type="common">Canine roundworm</name>
    <dbReference type="NCBI Taxonomy" id="6265"/>
    <lineage>
        <taxon>Eukaryota</taxon>
        <taxon>Metazoa</taxon>
        <taxon>Ecdysozoa</taxon>
        <taxon>Nematoda</taxon>
        <taxon>Chromadorea</taxon>
        <taxon>Rhabditida</taxon>
        <taxon>Spirurina</taxon>
        <taxon>Ascaridomorpha</taxon>
        <taxon>Ascaridoidea</taxon>
        <taxon>Toxocaridae</taxon>
        <taxon>Toxocara</taxon>
    </lineage>
</organism>
<accession>A0A0B2UYK0</accession>
<reference evidence="1 2" key="1">
    <citation type="submission" date="2014-11" db="EMBL/GenBank/DDBJ databases">
        <title>Genetic blueprint of the zoonotic pathogen Toxocara canis.</title>
        <authorList>
            <person name="Zhu X.-Q."/>
            <person name="Korhonen P.K."/>
            <person name="Cai H."/>
            <person name="Young N.D."/>
            <person name="Nejsum P."/>
            <person name="von Samson-Himmelstjerna G."/>
            <person name="Boag P.R."/>
            <person name="Tan P."/>
            <person name="Li Q."/>
            <person name="Min J."/>
            <person name="Yang Y."/>
            <person name="Wang X."/>
            <person name="Fang X."/>
            <person name="Hall R.S."/>
            <person name="Hofmann A."/>
            <person name="Sternberg P.W."/>
            <person name="Jex A.R."/>
            <person name="Gasser R.B."/>
        </authorList>
    </citation>
    <scope>NUCLEOTIDE SEQUENCE [LARGE SCALE GENOMIC DNA]</scope>
    <source>
        <strain evidence="1">PN_DK_2014</strain>
    </source>
</reference>
<gene>
    <name evidence="1" type="ORF">Tcan_10808</name>
</gene>
<dbReference type="AlphaFoldDB" id="A0A0B2UYK0"/>
<comment type="caution">
    <text evidence="1">The sequence shown here is derived from an EMBL/GenBank/DDBJ whole genome shotgun (WGS) entry which is preliminary data.</text>
</comment>
<proteinExistence type="predicted"/>
<dbReference type="EMBL" id="JPKZ01002986">
    <property type="protein sequence ID" value="KHN73935.1"/>
    <property type="molecule type" value="Genomic_DNA"/>
</dbReference>
<sequence length="77" mass="9098">MFIRDVTRAFFLNSNHIVRQQLTEQQGFQPDRIRRRIDGRYPERIELQAANAENVANILATQRRCLLFGIVCFFVSE</sequence>